<name>A0A6J5LRN5_9CAUD</name>
<evidence type="ECO:0000313" key="3">
    <source>
        <dbReference type="EMBL" id="CAB4152150.1"/>
    </source>
</evidence>
<dbReference type="EMBL" id="LR796554">
    <property type="protein sequence ID" value="CAB4152150.1"/>
    <property type="molecule type" value="Genomic_DNA"/>
</dbReference>
<dbReference type="PANTHER" id="PTHR39184">
    <property type="match status" value="1"/>
</dbReference>
<dbReference type="Gene3D" id="3.40.50.300">
    <property type="entry name" value="P-loop containing nucleotide triphosphate hydrolases"/>
    <property type="match status" value="1"/>
</dbReference>
<dbReference type="PANTHER" id="PTHR39184:SF1">
    <property type="entry name" value="PBSX PHAGE TERMINASE LARGE SUBUNIT"/>
    <property type="match status" value="1"/>
</dbReference>
<dbReference type="Gene3D" id="3.30.420.280">
    <property type="match status" value="1"/>
</dbReference>
<protein>
    <submittedName>
        <fullName evidence="2">XtmB Phage terminase large subunit</fullName>
    </submittedName>
</protein>
<reference evidence="2" key="1">
    <citation type="submission" date="2020-04" db="EMBL/GenBank/DDBJ databases">
        <authorList>
            <person name="Chiriac C."/>
            <person name="Salcher M."/>
            <person name="Ghai R."/>
            <person name="Kavagutti S V."/>
        </authorList>
    </citation>
    <scope>NUCLEOTIDE SEQUENCE</scope>
</reference>
<dbReference type="Pfam" id="PF04466">
    <property type="entry name" value="Terminase_3"/>
    <property type="match status" value="1"/>
</dbReference>
<dbReference type="InterPro" id="IPR027417">
    <property type="entry name" value="P-loop_NTPase"/>
</dbReference>
<evidence type="ECO:0000313" key="2">
    <source>
        <dbReference type="EMBL" id="CAB4136402.1"/>
    </source>
</evidence>
<dbReference type="InterPro" id="IPR035412">
    <property type="entry name" value="Terminase_L_N"/>
</dbReference>
<feature type="domain" description="Phage terminase large subunit N-terminal" evidence="1">
    <location>
        <begin position="16"/>
        <end position="192"/>
    </location>
</feature>
<accession>A0A6J5LRN5</accession>
<evidence type="ECO:0000259" key="1">
    <source>
        <dbReference type="Pfam" id="PF04466"/>
    </source>
</evidence>
<proteinExistence type="predicted"/>
<organism evidence="2">
    <name type="scientific">uncultured Caudovirales phage</name>
    <dbReference type="NCBI Taxonomy" id="2100421"/>
    <lineage>
        <taxon>Viruses</taxon>
        <taxon>Duplodnaviria</taxon>
        <taxon>Heunggongvirae</taxon>
        <taxon>Uroviricota</taxon>
        <taxon>Caudoviricetes</taxon>
        <taxon>Peduoviridae</taxon>
        <taxon>Maltschvirus</taxon>
        <taxon>Maltschvirus maltsch</taxon>
    </lineage>
</organism>
<dbReference type="InterPro" id="IPR052380">
    <property type="entry name" value="Viral_DNA_packaging_terminase"/>
</dbReference>
<sequence>MMQQTTALRKISALKKKIWCIQGGQGAGKTIAILILLTNYASKNPNKEIYIASAELSKMRDTVLKDFIKILRSFNLYDNVNLTGVTNGQPLCIFPNKSFIRFIGLDKEDIGKGLRSDVVYLNEANKTNFETYRELTSRAKRKILDYNPNKRFWAHNEVITDKECEYLCLTFLDNEFLSEEERNEILSYKDKGYHNPNLENYDTDENTKSNYWRNKWRIYGLGITGIVDNKIFENWKRISDKDFTDLRYNSYFGLDYGVSAQTALVEMKTDGDGNYFLKEWLYKPLKEMKGSLSEEFEKLGVSKSVEIICDSGNELNLSEGRKLRNAGFNIIFAKKGQGSVVSAIETMQKANIYYTEESRNLEENYENYQWKTHNGEVLDIPEETREDAIDASKYVIKWYSVTRYLT</sequence>
<dbReference type="EMBL" id="LR796322">
    <property type="protein sequence ID" value="CAB4136402.1"/>
    <property type="molecule type" value="Genomic_DNA"/>
</dbReference>
<gene>
    <name evidence="2" type="ORF">UFOVP304_28</name>
    <name evidence="3" type="ORF">UFOVP584_55</name>
</gene>